<dbReference type="AlphaFoldDB" id="A0A2S5A6K2"/>
<dbReference type="EMBL" id="PQVF01000003">
    <property type="protein sequence ID" value="POY37972.1"/>
    <property type="molecule type" value="Genomic_DNA"/>
</dbReference>
<dbReference type="OrthoDB" id="662235at2"/>
<keyword evidence="1" id="KW-0812">Transmembrane</keyword>
<feature type="transmembrane region" description="Helical" evidence="1">
    <location>
        <begin position="12"/>
        <end position="37"/>
    </location>
</feature>
<organism evidence="2 3">
    <name type="scientific">Solitalea longa</name>
    <dbReference type="NCBI Taxonomy" id="2079460"/>
    <lineage>
        <taxon>Bacteria</taxon>
        <taxon>Pseudomonadati</taxon>
        <taxon>Bacteroidota</taxon>
        <taxon>Sphingobacteriia</taxon>
        <taxon>Sphingobacteriales</taxon>
        <taxon>Sphingobacteriaceae</taxon>
        <taxon>Solitalea</taxon>
    </lineage>
</organism>
<dbReference type="RefSeq" id="WP_103788103.1">
    <property type="nucleotide sequence ID" value="NZ_PQVF01000003.1"/>
</dbReference>
<evidence type="ECO:0000256" key="1">
    <source>
        <dbReference type="SAM" id="Phobius"/>
    </source>
</evidence>
<name>A0A2S5A6K2_9SPHI</name>
<feature type="transmembrane region" description="Helical" evidence="1">
    <location>
        <begin position="174"/>
        <end position="194"/>
    </location>
</feature>
<feature type="transmembrane region" description="Helical" evidence="1">
    <location>
        <begin position="135"/>
        <end position="162"/>
    </location>
</feature>
<comment type="caution">
    <text evidence="2">The sequence shown here is derived from an EMBL/GenBank/DDBJ whole genome shotgun (WGS) entry which is preliminary data.</text>
</comment>
<sequence>MKNFFEYRFAIGAISIVAGLLSLGCLLVGVLAVNYHFEAFSDPSLTIKYATNMQLVKWFNLLDMLGYYLLLLPLIFYFHQQYRYRTPWSPLITFSGCAYVLTGAIGAAILAAVWPSLLTDHASANPENKMMITQLFKAITTMVTVGMWNILEVLFAAVWWMGLGKLIYSENKSLGVLTFIAGLSTLSDALGNMFNLTLLSDAGLNLYLILGIIWPIIIGIFLLKKSMKQPSDTLHPTLPYATHETA</sequence>
<protein>
    <recommendedName>
        <fullName evidence="4">DUF4386 domain-containing protein</fullName>
    </recommendedName>
</protein>
<keyword evidence="3" id="KW-1185">Reference proteome</keyword>
<proteinExistence type="predicted"/>
<feature type="transmembrane region" description="Helical" evidence="1">
    <location>
        <begin position="57"/>
        <end position="79"/>
    </location>
</feature>
<feature type="transmembrane region" description="Helical" evidence="1">
    <location>
        <begin position="206"/>
        <end position="223"/>
    </location>
</feature>
<gene>
    <name evidence="2" type="ORF">C3K47_05460</name>
</gene>
<accession>A0A2S5A6K2</accession>
<keyword evidence="1" id="KW-1133">Transmembrane helix</keyword>
<evidence type="ECO:0000313" key="3">
    <source>
        <dbReference type="Proteomes" id="UP000236893"/>
    </source>
</evidence>
<evidence type="ECO:0000313" key="2">
    <source>
        <dbReference type="EMBL" id="POY37972.1"/>
    </source>
</evidence>
<dbReference type="Proteomes" id="UP000236893">
    <property type="component" value="Unassembled WGS sequence"/>
</dbReference>
<keyword evidence="1" id="KW-0472">Membrane</keyword>
<evidence type="ECO:0008006" key="4">
    <source>
        <dbReference type="Google" id="ProtNLM"/>
    </source>
</evidence>
<dbReference type="PROSITE" id="PS51257">
    <property type="entry name" value="PROKAR_LIPOPROTEIN"/>
    <property type="match status" value="1"/>
</dbReference>
<feature type="transmembrane region" description="Helical" evidence="1">
    <location>
        <begin position="91"/>
        <end position="115"/>
    </location>
</feature>
<reference evidence="2 3" key="1">
    <citation type="submission" date="2018-01" db="EMBL/GenBank/DDBJ databases">
        <authorList>
            <person name="Gaut B.S."/>
            <person name="Morton B.R."/>
            <person name="Clegg M.T."/>
            <person name="Duvall M.R."/>
        </authorList>
    </citation>
    <scope>NUCLEOTIDE SEQUENCE [LARGE SCALE GENOMIC DNA]</scope>
    <source>
        <strain evidence="2 3">HR-AV</strain>
    </source>
</reference>